<accession>A0A7S1IP14</accession>
<gene>
    <name evidence="2" type="ORF">EGYM00392_LOCUS28927</name>
</gene>
<evidence type="ECO:0000313" key="2">
    <source>
        <dbReference type="EMBL" id="CAD9017817.1"/>
    </source>
</evidence>
<feature type="region of interest" description="Disordered" evidence="1">
    <location>
        <begin position="1"/>
        <end position="29"/>
    </location>
</feature>
<dbReference type="AlphaFoldDB" id="A0A7S1IP14"/>
<evidence type="ECO:0000256" key="1">
    <source>
        <dbReference type="SAM" id="MobiDB-lite"/>
    </source>
</evidence>
<protein>
    <submittedName>
        <fullName evidence="2">Uncharacterized protein</fullName>
    </submittedName>
</protein>
<name>A0A7S1IP14_9EUGL</name>
<sequence>MTPVPSKPVSKLNPHTDGIHSRKALAPRQTETGCGVVGLSYVMEQKSMRQCISSSWPWRVPLPLKAPQVHQPFHRFCTLLSPQSSTRGTRSEV</sequence>
<proteinExistence type="predicted"/>
<reference evidence="2" key="1">
    <citation type="submission" date="2021-01" db="EMBL/GenBank/DDBJ databases">
        <authorList>
            <person name="Corre E."/>
            <person name="Pelletier E."/>
            <person name="Niang G."/>
            <person name="Scheremetjew M."/>
            <person name="Finn R."/>
            <person name="Kale V."/>
            <person name="Holt S."/>
            <person name="Cochrane G."/>
            <person name="Meng A."/>
            <person name="Brown T."/>
            <person name="Cohen L."/>
        </authorList>
    </citation>
    <scope>NUCLEOTIDE SEQUENCE</scope>
    <source>
        <strain evidence="2">NIES-381</strain>
    </source>
</reference>
<organism evidence="2">
    <name type="scientific">Eutreptiella gymnastica</name>
    <dbReference type="NCBI Taxonomy" id="73025"/>
    <lineage>
        <taxon>Eukaryota</taxon>
        <taxon>Discoba</taxon>
        <taxon>Euglenozoa</taxon>
        <taxon>Euglenida</taxon>
        <taxon>Spirocuta</taxon>
        <taxon>Euglenophyceae</taxon>
        <taxon>Eutreptiales</taxon>
        <taxon>Eutreptiaceae</taxon>
        <taxon>Eutreptiella</taxon>
    </lineage>
</organism>
<dbReference type="EMBL" id="HBGA01077506">
    <property type="protein sequence ID" value="CAD9017817.1"/>
    <property type="molecule type" value="Transcribed_RNA"/>
</dbReference>